<gene>
    <name evidence="4" type="ORF">PLOB_00011551</name>
</gene>
<evidence type="ECO:0000259" key="3">
    <source>
        <dbReference type="PROSITE" id="PS50850"/>
    </source>
</evidence>
<dbReference type="InterPro" id="IPR036259">
    <property type="entry name" value="MFS_trans_sf"/>
</dbReference>
<dbReference type="Gene3D" id="1.20.1250.20">
    <property type="entry name" value="MFS general substrate transporter like domains"/>
    <property type="match status" value="2"/>
</dbReference>
<feature type="transmembrane region" description="Helical" evidence="2">
    <location>
        <begin position="15"/>
        <end position="44"/>
    </location>
</feature>
<organism evidence="4 5">
    <name type="scientific">Porites lobata</name>
    <dbReference type="NCBI Taxonomy" id="104759"/>
    <lineage>
        <taxon>Eukaryota</taxon>
        <taxon>Metazoa</taxon>
        <taxon>Cnidaria</taxon>
        <taxon>Anthozoa</taxon>
        <taxon>Hexacorallia</taxon>
        <taxon>Scleractinia</taxon>
        <taxon>Fungiina</taxon>
        <taxon>Poritidae</taxon>
        <taxon>Porites</taxon>
    </lineage>
</organism>
<dbReference type="PROSITE" id="PS50850">
    <property type="entry name" value="MFS"/>
    <property type="match status" value="1"/>
</dbReference>
<dbReference type="EMBL" id="CALNXK010000160">
    <property type="protein sequence ID" value="CAH3170958.1"/>
    <property type="molecule type" value="Genomic_DNA"/>
</dbReference>
<dbReference type="Proteomes" id="UP001159405">
    <property type="component" value="Unassembled WGS sequence"/>
</dbReference>
<reference evidence="4 5" key="1">
    <citation type="submission" date="2022-05" db="EMBL/GenBank/DDBJ databases">
        <authorList>
            <consortium name="Genoscope - CEA"/>
            <person name="William W."/>
        </authorList>
    </citation>
    <scope>NUCLEOTIDE SEQUENCE [LARGE SCALE GENOMIC DNA]</scope>
</reference>
<accession>A0ABN8QV70</accession>
<feature type="domain" description="Major facilitator superfamily (MFS) profile" evidence="3">
    <location>
        <begin position="224"/>
        <end position="433"/>
    </location>
</feature>
<keyword evidence="5" id="KW-1185">Reference proteome</keyword>
<protein>
    <recommendedName>
        <fullName evidence="3">Major facilitator superfamily (MFS) profile domain-containing protein</fullName>
    </recommendedName>
</protein>
<evidence type="ECO:0000256" key="1">
    <source>
        <dbReference type="ARBA" id="ARBA00004141"/>
    </source>
</evidence>
<feature type="transmembrane region" description="Helical" evidence="2">
    <location>
        <begin position="141"/>
        <end position="162"/>
    </location>
</feature>
<dbReference type="InterPro" id="IPR011701">
    <property type="entry name" value="MFS"/>
</dbReference>
<keyword evidence="2" id="KW-1133">Transmembrane helix</keyword>
<feature type="transmembrane region" description="Helical" evidence="2">
    <location>
        <begin position="379"/>
        <end position="400"/>
    </location>
</feature>
<name>A0ABN8QV70_9CNID</name>
<dbReference type="InterPro" id="IPR050327">
    <property type="entry name" value="Proton-linked_MCT"/>
</dbReference>
<feature type="transmembrane region" description="Helical" evidence="2">
    <location>
        <begin position="293"/>
        <end position="313"/>
    </location>
</feature>
<evidence type="ECO:0000313" key="4">
    <source>
        <dbReference type="EMBL" id="CAH3170958.1"/>
    </source>
</evidence>
<feature type="transmembrane region" description="Helical" evidence="2">
    <location>
        <begin position="174"/>
        <end position="192"/>
    </location>
</feature>
<evidence type="ECO:0000313" key="5">
    <source>
        <dbReference type="Proteomes" id="UP001159405"/>
    </source>
</evidence>
<comment type="subcellular location">
    <subcellularLocation>
        <location evidence="1">Membrane</location>
        <topology evidence="1">Multi-pass membrane protein</topology>
    </subcellularLocation>
</comment>
<feature type="transmembrane region" description="Helical" evidence="2">
    <location>
        <begin position="110"/>
        <end position="129"/>
    </location>
</feature>
<feature type="transmembrane region" description="Helical" evidence="2">
    <location>
        <begin position="319"/>
        <end position="338"/>
    </location>
</feature>
<dbReference type="CDD" id="cd17352">
    <property type="entry name" value="MFS_MCT_SLC16"/>
    <property type="match status" value="1"/>
</dbReference>
<feature type="transmembrane region" description="Helical" evidence="2">
    <location>
        <begin position="225"/>
        <end position="243"/>
    </location>
</feature>
<dbReference type="SUPFAM" id="SSF103473">
    <property type="entry name" value="MFS general substrate transporter"/>
    <property type="match status" value="1"/>
</dbReference>
<dbReference type="Pfam" id="PF07690">
    <property type="entry name" value="MFS_1"/>
    <property type="match status" value="1"/>
</dbReference>
<keyword evidence="2" id="KW-0812">Transmembrane</keyword>
<evidence type="ECO:0000256" key="2">
    <source>
        <dbReference type="SAM" id="Phobius"/>
    </source>
</evidence>
<feature type="transmembrane region" description="Helical" evidence="2">
    <location>
        <begin position="263"/>
        <end position="281"/>
    </location>
</feature>
<keyword evidence="2" id="KW-0472">Membrane</keyword>
<feature type="transmembrane region" description="Helical" evidence="2">
    <location>
        <begin position="64"/>
        <end position="80"/>
    </location>
</feature>
<sequence>MDKKSNEKTAPDGGFGWCVCAAACVTQFILAGVENSFGVLFIYILDEFDAGKADSAWVGSIHQGFLYILAPFVTMAADLWGCRMTSLVGGILCVAGLGASSFATRVYHLFLTYGVVFGTGACFVFITTYRAISLWFKRHLALVNGICTAGQYSGTIVFSQVIQLVVEQKGLSGTFRILAGIASVMVFIALVYRQPPDTPGGTSPEKLCVKPKDIFDFSLLKDKSFFIFLLGTSLYAFGCYVPATHAPAFSRETGVSKDKAPFLLIAWSISSFFLSLVTGKLADKFRSHRVQIFQVAMIGVASSTALISGAWLFEIFVALMVLYGAFDSGFVLLRAVVAEDLVGSDKASRGVGLMFGALGFAYLAGIPLAGWIFDTTQSYPLSFTVASLLSATGCCLLFLIQLVQKVEKSSGCTNKNTGYRLSLEQQEKQETAL</sequence>
<dbReference type="InterPro" id="IPR020846">
    <property type="entry name" value="MFS_dom"/>
</dbReference>
<dbReference type="PANTHER" id="PTHR11360">
    <property type="entry name" value="MONOCARBOXYLATE TRANSPORTER"/>
    <property type="match status" value="1"/>
</dbReference>
<feature type="transmembrane region" description="Helical" evidence="2">
    <location>
        <begin position="87"/>
        <end position="104"/>
    </location>
</feature>
<proteinExistence type="predicted"/>
<comment type="caution">
    <text evidence="4">The sequence shown here is derived from an EMBL/GenBank/DDBJ whole genome shotgun (WGS) entry which is preliminary data.</text>
</comment>
<feature type="transmembrane region" description="Helical" evidence="2">
    <location>
        <begin position="350"/>
        <end position="373"/>
    </location>
</feature>
<dbReference type="PANTHER" id="PTHR11360:SF251">
    <property type="entry name" value="MAJOR FACILITATOR SUPERFAMILY (MFS) PROFILE DOMAIN-CONTAINING PROTEIN"/>
    <property type="match status" value="1"/>
</dbReference>